<dbReference type="EMBL" id="JAULSU010000004">
    <property type="protein sequence ID" value="KAK0620794.1"/>
    <property type="molecule type" value="Genomic_DNA"/>
</dbReference>
<accession>A0AA40C123</accession>
<comment type="caution">
    <text evidence="2">The sequence shown here is derived from an EMBL/GenBank/DDBJ whole genome shotgun (WGS) entry which is preliminary data.</text>
</comment>
<protein>
    <submittedName>
        <fullName evidence="2">Uncharacterized protein</fullName>
    </submittedName>
</protein>
<feature type="compositionally biased region" description="Polar residues" evidence="1">
    <location>
        <begin position="28"/>
        <end position="41"/>
    </location>
</feature>
<feature type="region of interest" description="Disordered" evidence="1">
    <location>
        <begin position="97"/>
        <end position="171"/>
    </location>
</feature>
<evidence type="ECO:0000313" key="3">
    <source>
        <dbReference type="Proteomes" id="UP001175000"/>
    </source>
</evidence>
<keyword evidence="3" id="KW-1185">Reference proteome</keyword>
<name>A0AA40C123_9PEZI</name>
<sequence length="171" mass="18279">MRLNGRTNGRIAGRPARLGSIADRTLAAKSSQQSGSPTASETAYLPVPNFPARPQVGPTIRAIRESTLSSHFASPAEHASIGLPRCESMMLMTPATPTITTTLGVSSSPSPRPLHTKSRNSHQQTPARAKLFTSIVGKPTRNTESTPWDQTAPPGSPRSWPCPANKNFPYP</sequence>
<proteinExistence type="predicted"/>
<dbReference type="Proteomes" id="UP001175000">
    <property type="component" value="Unassembled WGS sequence"/>
</dbReference>
<feature type="region of interest" description="Disordered" evidence="1">
    <location>
        <begin position="27"/>
        <end position="51"/>
    </location>
</feature>
<gene>
    <name evidence="2" type="ORF">B0T14DRAFT_237405</name>
</gene>
<feature type="compositionally biased region" description="Polar residues" evidence="1">
    <location>
        <begin position="140"/>
        <end position="149"/>
    </location>
</feature>
<organism evidence="2 3">
    <name type="scientific">Immersiella caudata</name>
    <dbReference type="NCBI Taxonomy" id="314043"/>
    <lineage>
        <taxon>Eukaryota</taxon>
        <taxon>Fungi</taxon>
        <taxon>Dikarya</taxon>
        <taxon>Ascomycota</taxon>
        <taxon>Pezizomycotina</taxon>
        <taxon>Sordariomycetes</taxon>
        <taxon>Sordariomycetidae</taxon>
        <taxon>Sordariales</taxon>
        <taxon>Lasiosphaeriaceae</taxon>
        <taxon>Immersiella</taxon>
    </lineage>
</organism>
<evidence type="ECO:0000256" key="1">
    <source>
        <dbReference type="SAM" id="MobiDB-lite"/>
    </source>
</evidence>
<dbReference type="AlphaFoldDB" id="A0AA40C123"/>
<evidence type="ECO:0000313" key="2">
    <source>
        <dbReference type="EMBL" id="KAK0620794.1"/>
    </source>
</evidence>
<reference evidence="2" key="1">
    <citation type="submission" date="2023-06" db="EMBL/GenBank/DDBJ databases">
        <title>Genome-scale phylogeny and comparative genomics of the fungal order Sordariales.</title>
        <authorList>
            <consortium name="Lawrence Berkeley National Laboratory"/>
            <person name="Hensen N."/>
            <person name="Bonometti L."/>
            <person name="Westerberg I."/>
            <person name="Brannstrom I.O."/>
            <person name="Guillou S."/>
            <person name="Cros-Aarteil S."/>
            <person name="Calhoun S."/>
            <person name="Haridas S."/>
            <person name="Kuo A."/>
            <person name="Mondo S."/>
            <person name="Pangilinan J."/>
            <person name="Riley R."/>
            <person name="Labutti K."/>
            <person name="Andreopoulos B."/>
            <person name="Lipzen A."/>
            <person name="Chen C."/>
            <person name="Yanf M."/>
            <person name="Daum C."/>
            <person name="Ng V."/>
            <person name="Clum A."/>
            <person name="Steindorff A."/>
            <person name="Ohm R."/>
            <person name="Martin F."/>
            <person name="Silar P."/>
            <person name="Natvig D."/>
            <person name="Lalanne C."/>
            <person name="Gautier V."/>
            <person name="Ament-Velasquez S.L."/>
            <person name="Kruys A."/>
            <person name="Hutchinson M.I."/>
            <person name="Powell A.J."/>
            <person name="Barry K."/>
            <person name="Miller A.N."/>
            <person name="Grigoriev I.V."/>
            <person name="Debuchy R."/>
            <person name="Gladieux P."/>
            <person name="Thoren M.H."/>
            <person name="Johannesson H."/>
        </authorList>
    </citation>
    <scope>NUCLEOTIDE SEQUENCE</scope>
    <source>
        <strain evidence="2">CBS 606.72</strain>
    </source>
</reference>